<dbReference type="Gene3D" id="3.40.50.150">
    <property type="entry name" value="Vaccinia Virus protein VP39"/>
    <property type="match status" value="1"/>
</dbReference>
<dbReference type="GO" id="GO:0032259">
    <property type="term" value="P:methylation"/>
    <property type="evidence" value="ECO:0007669"/>
    <property type="project" value="UniProtKB-KW"/>
</dbReference>
<evidence type="ECO:0000256" key="6">
    <source>
        <dbReference type="ARBA" id="ARBA00022679"/>
    </source>
</evidence>
<dbReference type="PANTHER" id="PTHR11579">
    <property type="entry name" value="PROTEIN-L-ISOASPARTATE O-METHYLTRANSFERASE"/>
    <property type="match status" value="1"/>
</dbReference>
<organism evidence="8">
    <name type="scientific">Aplanochytrium stocchinoi</name>
    <dbReference type="NCBI Taxonomy" id="215587"/>
    <lineage>
        <taxon>Eukaryota</taxon>
        <taxon>Sar</taxon>
        <taxon>Stramenopiles</taxon>
        <taxon>Bigyra</taxon>
        <taxon>Labyrinthulomycetes</taxon>
        <taxon>Thraustochytrida</taxon>
        <taxon>Thraustochytriidae</taxon>
        <taxon>Aplanochytrium</taxon>
    </lineage>
</organism>
<dbReference type="GO" id="GO:0004719">
    <property type="term" value="F:protein-L-isoaspartate (D-aspartate) O-methyltransferase activity"/>
    <property type="evidence" value="ECO:0007669"/>
    <property type="project" value="UniProtKB-EC"/>
</dbReference>
<sequence>MLIGGGLSRMFICAKVGISISKTSRISARQVSSSIGRGSGISLVELSLSHAELEGARSQNDLTKALKNIGVLKSSAVVEAFGEVDRALFVDDRSNDAAKGRFTYSEPYSNSPLKIGHTGATMSTPHHHAVIAEIIADVLRPGDKVLDLGCGSGYLAAIFSKLVCSSGMGAEQGKVVAVECVPELLKLTESNLKKAGCENGVVLLDAYSSSRNNSDKLNDAIFVDKFKAIHVSFAMEKQELEKQFLDNIVPGGRIVAPIRDETGNQPQKEQILTIYQKDIKTHKISSREVMRVLCQPMIKEMISDQPKQTVNERIAELQDILKTWTEGFKASNNGKHPTREDIFNDETAKNLFTEFSKLRQRKW</sequence>
<dbReference type="Gene3D" id="1.10.10.1460">
    <property type="match status" value="1"/>
</dbReference>
<dbReference type="InterPro" id="IPR029063">
    <property type="entry name" value="SAM-dependent_MTases_sf"/>
</dbReference>
<reference evidence="8" key="1">
    <citation type="submission" date="2021-01" db="EMBL/GenBank/DDBJ databases">
        <authorList>
            <person name="Corre E."/>
            <person name="Pelletier E."/>
            <person name="Niang G."/>
            <person name="Scheremetjew M."/>
            <person name="Finn R."/>
            <person name="Kale V."/>
            <person name="Holt S."/>
            <person name="Cochrane G."/>
            <person name="Meng A."/>
            <person name="Brown T."/>
            <person name="Cohen L."/>
        </authorList>
    </citation>
    <scope>NUCLEOTIDE SEQUENCE</scope>
    <source>
        <strain evidence="8">GSBS06</strain>
    </source>
</reference>
<comment type="similarity">
    <text evidence="2">Belongs to the methyltransferase superfamily. L-isoaspartyl/D-aspartyl protein methyltransferase family.</text>
</comment>
<dbReference type="EC" id="2.1.1.77" evidence="3"/>
<dbReference type="InterPro" id="IPR000682">
    <property type="entry name" value="PCMT"/>
</dbReference>
<keyword evidence="7" id="KW-0949">S-adenosyl-L-methionine</keyword>
<keyword evidence="6" id="KW-0808">Transferase</keyword>
<evidence type="ECO:0000256" key="3">
    <source>
        <dbReference type="ARBA" id="ARBA00011890"/>
    </source>
</evidence>
<comment type="subcellular location">
    <subcellularLocation>
        <location evidence="1">Cytoplasm</location>
    </subcellularLocation>
</comment>
<dbReference type="AlphaFoldDB" id="A0A7S3UXJ0"/>
<dbReference type="PANTHER" id="PTHR11579:SF0">
    <property type="entry name" value="PROTEIN-L-ISOASPARTATE(D-ASPARTATE) O-METHYLTRANSFERASE"/>
    <property type="match status" value="1"/>
</dbReference>
<evidence type="ECO:0000256" key="7">
    <source>
        <dbReference type="ARBA" id="ARBA00022691"/>
    </source>
</evidence>
<evidence type="ECO:0000256" key="2">
    <source>
        <dbReference type="ARBA" id="ARBA00005369"/>
    </source>
</evidence>
<accession>A0A7S3UXJ0</accession>
<dbReference type="CDD" id="cd02440">
    <property type="entry name" value="AdoMet_MTases"/>
    <property type="match status" value="1"/>
</dbReference>
<dbReference type="Pfam" id="PF01135">
    <property type="entry name" value="PCMT"/>
    <property type="match status" value="1"/>
</dbReference>
<keyword evidence="5" id="KW-0489">Methyltransferase</keyword>
<protein>
    <recommendedName>
        <fullName evidence="3">protein-L-isoaspartate(D-aspartate) O-methyltransferase</fullName>
        <ecNumber evidence="3">2.1.1.77</ecNumber>
    </recommendedName>
</protein>
<dbReference type="EMBL" id="HBIN01013569">
    <property type="protein sequence ID" value="CAE0440100.1"/>
    <property type="molecule type" value="Transcribed_RNA"/>
</dbReference>
<proteinExistence type="inferred from homology"/>
<dbReference type="GO" id="GO:0005737">
    <property type="term" value="C:cytoplasm"/>
    <property type="evidence" value="ECO:0007669"/>
    <property type="project" value="UniProtKB-SubCell"/>
</dbReference>
<evidence type="ECO:0000313" key="8">
    <source>
        <dbReference type="EMBL" id="CAE0440100.1"/>
    </source>
</evidence>
<keyword evidence="4" id="KW-0963">Cytoplasm</keyword>
<evidence type="ECO:0000256" key="4">
    <source>
        <dbReference type="ARBA" id="ARBA00022490"/>
    </source>
</evidence>
<name>A0A7S3UXJ0_9STRA</name>
<dbReference type="SUPFAM" id="SSF53335">
    <property type="entry name" value="S-adenosyl-L-methionine-dependent methyltransferases"/>
    <property type="match status" value="1"/>
</dbReference>
<evidence type="ECO:0000256" key="5">
    <source>
        <dbReference type="ARBA" id="ARBA00022603"/>
    </source>
</evidence>
<evidence type="ECO:0000256" key="1">
    <source>
        <dbReference type="ARBA" id="ARBA00004496"/>
    </source>
</evidence>
<gene>
    <name evidence="8" type="ORF">ASTO00021_LOCUS10250</name>
</gene>